<dbReference type="AlphaFoldDB" id="A0AAD5UYR8"/>
<keyword evidence="1" id="KW-0175">Coiled coil</keyword>
<sequence length="215" mass="24747">MPDATSSQPATPKPSEPTLEHLLHTNEQLRHTNEEIQRRKLDADKDKELFRELYNKASSHASEVTKENNTLVDRVELLETQLREGLVMVKSTYEARIQKLEEDVEKWKGLYGIMQIKDQKTNGDEIRRKAACEPELRRENQNLRVQLELLREDYENMEAAFEQLGDKEIQALDDKTRVMQDAIQRSVRHSGIRPAVAGSGLTQFGQTIDPRVPVS</sequence>
<evidence type="ECO:0000313" key="3">
    <source>
        <dbReference type="Proteomes" id="UP001212997"/>
    </source>
</evidence>
<feature type="coiled-coil region" evidence="1">
    <location>
        <begin position="19"/>
        <end position="167"/>
    </location>
</feature>
<proteinExistence type="predicted"/>
<dbReference type="EMBL" id="JANAWD010000425">
    <property type="protein sequence ID" value="KAJ3479654.1"/>
    <property type="molecule type" value="Genomic_DNA"/>
</dbReference>
<dbReference type="Proteomes" id="UP001212997">
    <property type="component" value="Unassembled WGS sequence"/>
</dbReference>
<gene>
    <name evidence="2" type="ORF">NLI96_g8900</name>
</gene>
<organism evidence="2 3">
    <name type="scientific">Meripilus lineatus</name>
    <dbReference type="NCBI Taxonomy" id="2056292"/>
    <lineage>
        <taxon>Eukaryota</taxon>
        <taxon>Fungi</taxon>
        <taxon>Dikarya</taxon>
        <taxon>Basidiomycota</taxon>
        <taxon>Agaricomycotina</taxon>
        <taxon>Agaricomycetes</taxon>
        <taxon>Polyporales</taxon>
        <taxon>Meripilaceae</taxon>
        <taxon>Meripilus</taxon>
    </lineage>
</organism>
<accession>A0AAD5UYR8</accession>
<protein>
    <submittedName>
        <fullName evidence="2">Uncharacterized protein</fullName>
    </submittedName>
</protein>
<evidence type="ECO:0000313" key="2">
    <source>
        <dbReference type="EMBL" id="KAJ3479654.1"/>
    </source>
</evidence>
<reference evidence="2" key="1">
    <citation type="submission" date="2022-07" db="EMBL/GenBank/DDBJ databases">
        <title>Genome Sequence of Physisporinus lineatus.</title>
        <authorList>
            <person name="Buettner E."/>
        </authorList>
    </citation>
    <scope>NUCLEOTIDE SEQUENCE</scope>
    <source>
        <strain evidence="2">VT162</strain>
    </source>
</reference>
<name>A0AAD5UYR8_9APHY</name>
<comment type="caution">
    <text evidence="2">The sequence shown here is derived from an EMBL/GenBank/DDBJ whole genome shotgun (WGS) entry which is preliminary data.</text>
</comment>
<evidence type="ECO:0000256" key="1">
    <source>
        <dbReference type="SAM" id="Coils"/>
    </source>
</evidence>
<keyword evidence="3" id="KW-1185">Reference proteome</keyword>